<keyword evidence="2" id="KW-0472">Membrane</keyword>
<dbReference type="Proteomes" id="UP000039865">
    <property type="component" value="Unassembled WGS sequence"/>
</dbReference>
<dbReference type="SUPFAM" id="SSF56815">
    <property type="entry name" value="Sec1/munc18-like (SM) proteins"/>
    <property type="match status" value="1"/>
</dbReference>
<protein>
    <submittedName>
        <fullName evidence="3">Vacuolar protein sorting-associated protein 33a</fullName>
    </submittedName>
</protein>
<keyword evidence="2" id="KW-1133">Transmembrane helix</keyword>
<keyword evidence="4" id="KW-1185">Reference proteome</keyword>
<dbReference type="InParanoid" id="A0A077ZX53"/>
<dbReference type="Gene3D" id="3.40.50.1910">
    <property type="match status" value="2"/>
</dbReference>
<name>A0A077ZX53_STYLE</name>
<dbReference type="InterPro" id="IPR043155">
    <property type="entry name" value="VPS33_dom3b"/>
</dbReference>
<dbReference type="InterPro" id="IPR001619">
    <property type="entry name" value="Sec1-like"/>
</dbReference>
<dbReference type="AlphaFoldDB" id="A0A077ZX53"/>
<accession>A0A077ZX53</accession>
<evidence type="ECO:0000313" key="4">
    <source>
        <dbReference type="Proteomes" id="UP000039865"/>
    </source>
</evidence>
<evidence type="ECO:0000313" key="3">
    <source>
        <dbReference type="EMBL" id="CDW74501.1"/>
    </source>
</evidence>
<dbReference type="PANTHER" id="PTHR11679">
    <property type="entry name" value="VESICLE PROTEIN SORTING-ASSOCIATED"/>
    <property type="match status" value="1"/>
</dbReference>
<sequence length="619" mass="71437">MESGKKQSMDSAPAGPPADQTNFGLLRLYFQNSFFKYFESIKGKKTIYFDDGLLKVLSFVFGQMPQSANIDETLPLNAKDQLQPINEKVIFVVRPELDVIRKVIFQQKGWMTGKEFYILYVPRRTIECDEELEKEKIFSEERVSQIAMDLIPLEEDLLSLELADNFSHYMLGDDDNYKVYVQTSINRLETVFGQIKFKFAKGDDASQILSRINQSAIPIDSSNQTNESEIDAMIMLDRNIDMVTPFCVNQTYEGLIDEIFRIQSCSITVDTSIIKPDAQKDPKAPPMEPVKILTLTNDDKIFKDVRDKHFNTLESTFSQKVQQIQNIVKEKDAPQSIDELEAYITKLRNMDIAKGKDILTHHINLAFYINTQMKNIDYQHCYGLEQKIILGEDLKQILQTLENKMVKQYSKDKILRLMCLLSVTQSGLKADILESLRKFYLMNFGYLEIITLMNLQDAKLLRVKDKKLDWAKLKKTFKLINEETRIQDPVDISYVYNGYSPLSIKLIEFIFNQGGFAKTDDKLKLLPGQVIYPPNENEFFGAKIQTISNSDQQRKKRVLIYFIGGITYGEIAAIRFLNKLFKDRKFIIATTQIINGETCIEMMRGKISNNLNLQSLLKK</sequence>
<dbReference type="OMA" id="EFHIFFV"/>
<keyword evidence="2" id="KW-0812">Transmembrane</keyword>
<evidence type="ECO:0000256" key="2">
    <source>
        <dbReference type="SAM" id="Phobius"/>
    </source>
</evidence>
<proteinExistence type="inferred from homology"/>
<dbReference type="Gene3D" id="3.90.830.10">
    <property type="entry name" value="Syntaxin Binding Protein 1, Chain A, domain 2"/>
    <property type="match status" value="1"/>
</dbReference>
<dbReference type="GO" id="GO:0016192">
    <property type="term" value="P:vesicle-mediated transport"/>
    <property type="evidence" value="ECO:0007669"/>
    <property type="project" value="InterPro"/>
</dbReference>
<evidence type="ECO:0000256" key="1">
    <source>
        <dbReference type="ARBA" id="ARBA00009884"/>
    </source>
</evidence>
<dbReference type="InterPro" id="IPR036045">
    <property type="entry name" value="Sec1-like_sf"/>
</dbReference>
<dbReference type="Gene3D" id="1.25.40.850">
    <property type="match status" value="1"/>
</dbReference>
<feature type="transmembrane region" description="Helical" evidence="2">
    <location>
        <begin position="558"/>
        <end position="577"/>
    </location>
</feature>
<dbReference type="InterPro" id="IPR027482">
    <property type="entry name" value="Sec1-like_dom2"/>
</dbReference>
<dbReference type="Gene3D" id="3.40.50.2060">
    <property type="match status" value="1"/>
</dbReference>
<dbReference type="Pfam" id="PF00995">
    <property type="entry name" value="Sec1"/>
    <property type="match status" value="1"/>
</dbReference>
<dbReference type="InterPro" id="IPR043154">
    <property type="entry name" value="Sec-1-like_dom1"/>
</dbReference>
<gene>
    <name evidence="3" type="primary">Contig13650.g14555</name>
    <name evidence="3" type="ORF">STYLEM_3481</name>
</gene>
<organism evidence="3 4">
    <name type="scientific">Stylonychia lemnae</name>
    <name type="common">Ciliate</name>
    <dbReference type="NCBI Taxonomy" id="5949"/>
    <lineage>
        <taxon>Eukaryota</taxon>
        <taxon>Sar</taxon>
        <taxon>Alveolata</taxon>
        <taxon>Ciliophora</taxon>
        <taxon>Intramacronucleata</taxon>
        <taxon>Spirotrichea</taxon>
        <taxon>Stichotrichia</taxon>
        <taxon>Sporadotrichida</taxon>
        <taxon>Oxytrichidae</taxon>
        <taxon>Stylonychinae</taxon>
        <taxon>Stylonychia</taxon>
    </lineage>
</organism>
<dbReference type="OrthoDB" id="10262287at2759"/>
<reference evidence="3 4" key="1">
    <citation type="submission" date="2014-06" db="EMBL/GenBank/DDBJ databases">
        <authorList>
            <person name="Swart Estienne"/>
        </authorList>
    </citation>
    <scope>NUCLEOTIDE SEQUENCE [LARGE SCALE GENOMIC DNA]</scope>
    <source>
        <strain evidence="3 4">130c</strain>
    </source>
</reference>
<comment type="similarity">
    <text evidence="1">Belongs to the STXBP/unc-18/SEC1 family.</text>
</comment>
<dbReference type="InterPro" id="IPR043127">
    <property type="entry name" value="Sec-1-like_dom3a"/>
</dbReference>
<dbReference type="EMBL" id="CCKQ01003384">
    <property type="protein sequence ID" value="CDW74501.1"/>
    <property type="molecule type" value="Genomic_DNA"/>
</dbReference>